<keyword evidence="3" id="KW-1185">Reference proteome</keyword>
<name>A0A286A8T9_9SPHI</name>
<feature type="signal peptide" evidence="1">
    <location>
        <begin position="1"/>
        <end position="24"/>
    </location>
</feature>
<dbReference type="EMBL" id="OCMT01000003">
    <property type="protein sequence ID" value="SOD18324.1"/>
    <property type="molecule type" value="Genomic_DNA"/>
</dbReference>
<gene>
    <name evidence="2" type="ORF">SAMN06297358_2942</name>
</gene>
<sequence length="373" mass="41300">MFILPKAFRRPMLLALGMSVIALSANGQENQNSLEINLQKSIGIFSANNHQLQGGAYGGEITYHINTTNRKSAWIQDLGVKSVDFIFNYKNMGQVNRVLVPIKGEYGDSYSLLGGITLPLLHVGKASVDIAPAFGVLYAGETWFTNQNPLLGSKLNFAARAALKLNVPVAEKTSLTASLDVLHYSNGGSRVPNNGMNLANVGIGVKKYLNFKPGEEAQSTNVDNSYAKHSFDFGVGIGRRGAYQSKKFLYRTGLYLGYNYRFASYMAVGTGIDAVYYHTLYDASRNTETYQSKATSLQRWRVGAAIGPDFWMGDLAIMAKYGYYIYYDSLKPIKTYWTAGAKYKLNNWLALQGKIYIHQTEADYIGVGLMFTK</sequence>
<dbReference type="Pfam" id="PF09411">
    <property type="entry name" value="PagL"/>
    <property type="match status" value="1"/>
</dbReference>
<accession>A0A286A8T9</accession>
<protein>
    <submittedName>
        <fullName evidence="2">Lipid A 3-O-deacylase (PagL)</fullName>
    </submittedName>
</protein>
<evidence type="ECO:0000313" key="3">
    <source>
        <dbReference type="Proteomes" id="UP000219281"/>
    </source>
</evidence>
<dbReference type="AlphaFoldDB" id="A0A286A8T9"/>
<evidence type="ECO:0000256" key="1">
    <source>
        <dbReference type="SAM" id="SignalP"/>
    </source>
</evidence>
<proteinExistence type="predicted"/>
<reference evidence="3" key="1">
    <citation type="submission" date="2017-09" db="EMBL/GenBank/DDBJ databases">
        <authorList>
            <person name="Varghese N."/>
            <person name="Submissions S."/>
        </authorList>
    </citation>
    <scope>NUCLEOTIDE SEQUENCE [LARGE SCALE GENOMIC DNA]</scope>
    <source>
        <strain evidence="3">CGMCC 1.12803</strain>
    </source>
</reference>
<keyword evidence="1" id="KW-0732">Signal</keyword>
<evidence type="ECO:0000313" key="2">
    <source>
        <dbReference type="EMBL" id="SOD18324.1"/>
    </source>
</evidence>
<dbReference type="Gene3D" id="2.40.160.20">
    <property type="match status" value="1"/>
</dbReference>
<dbReference type="Proteomes" id="UP000219281">
    <property type="component" value="Unassembled WGS sequence"/>
</dbReference>
<organism evidence="2 3">
    <name type="scientific">Pedobacter xixiisoli</name>
    <dbReference type="NCBI Taxonomy" id="1476464"/>
    <lineage>
        <taxon>Bacteria</taxon>
        <taxon>Pseudomonadati</taxon>
        <taxon>Bacteroidota</taxon>
        <taxon>Sphingobacteriia</taxon>
        <taxon>Sphingobacteriales</taxon>
        <taxon>Sphingobacteriaceae</taxon>
        <taxon>Pedobacter</taxon>
    </lineage>
</organism>
<dbReference type="OrthoDB" id="627554at2"/>
<feature type="chain" id="PRO_5013284393" evidence="1">
    <location>
        <begin position="25"/>
        <end position="373"/>
    </location>
</feature>
<dbReference type="InterPro" id="IPR018550">
    <property type="entry name" value="Lipid-A_deacylase-rel"/>
</dbReference>
<dbReference type="RefSeq" id="WP_097132766.1">
    <property type="nucleotide sequence ID" value="NZ_OCMT01000003.1"/>
</dbReference>